<feature type="transmembrane region" description="Helical" evidence="1">
    <location>
        <begin position="12"/>
        <end position="34"/>
    </location>
</feature>
<comment type="caution">
    <text evidence="2">The sequence shown here is derived from an EMBL/GenBank/DDBJ whole genome shotgun (WGS) entry which is preliminary data.</text>
</comment>
<keyword evidence="1" id="KW-1133">Transmembrane helix</keyword>
<protein>
    <submittedName>
        <fullName evidence="2">Uncharacterized protein</fullName>
    </submittedName>
</protein>
<evidence type="ECO:0000256" key="1">
    <source>
        <dbReference type="SAM" id="Phobius"/>
    </source>
</evidence>
<evidence type="ECO:0000313" key="2">
    <source>
        <dbReference type="EMBL" id="KAK0466153.1"/>
    </source>
</evidence>
<keyword evidence="3" id="KW-1185">Reference proteome</keyword>
<feature type="transmembrane region" description="Helical" evidence="1">
    <location>
        <begin position="81"/>
        <end position="100"/>
    </location>
</feature>
<proteinExistence type="predicted"/>
<dbReference type="PANTHER" id="PTHR40465:SF1">
    <property type="entry name" value="DUF6534 DOMAIN-CONTAINING PROTEIN"/>
    <property type="match status" value="1"/>
</dbReference>
<organism evidence="2 3">
    <name type="scientific">Armillaria tabescens</name>
    <name type="common">Ringless honey mushroom</name>
    <name type="synonym">Agaricus tabescens</name>
    <dbReference type="NCBI Taxonomy" id="1929756"/>
    <lineage>
        <taxon>Eukaryota</taxon>
        <taxon>Fungi</taxon>
        <taxon>Dikarya</taxon>
        <taxon>Basidiomycota</taxon>
        <taxon>Agaricomycotina</taxon>
        <taxon>Agaricomycetes</taxon>
        <taxon>Agaricomycetidae</taxon>
        <taxon>Agaricales</taxon>
        <taxon>Marasmiineae</taxon>
        <taxon>Physalacriaceae</taxon>
        <taxon>Desarmillaria</taxon>
    </lineage>
</organism>
<accession>A0AA39TTQ3</accession>
<name>A0AA39TTQ3_ARMTA</name>
<gene>
    <name evidence="2" type="ORF">EV420DRAFT_1510144</name>
</gene>
<feature type="transmembrane region" description="Helical" evidence="1">
    <location>
        <begin position="41"/>
        <end position="61"/>
    </location>
</feature>
<reference evidence="2" key="1">
    <citation type="submission" date="2023-06" db="EMBL/GenBank/DDBJ databases">
        <authorList>
            <consortium name="Lawrence Berkeley National Laboratory"/>
            <person name="Ahrendt S."/>
            <person name="Sahu N."/>
            <person name="Indic B."/>
            <person name="Wong-Bajracharya J."/>
            <person name="Merenyi Z."/>
            <person name="Ke H.-M."/>
            <person name="Monk M."/>
            <person name="Kocsube S."/>
            <person name="Drula E."/>
            <person name="Lipzen A."/>
            <person name="Balint B."/>
            <person name="Henrissat B."/>
            <person name="Andreopoulos B."/>
            <person name="Martin F.M."/>
            <person name="Harder C.B."/>
            <person name="Rigling D."/>
            <person name="Ford K.L."/>
            <person name="Foster G.D."/>
            <person name="Pangilinan J."/>
            <person name="Papanicolaou A."/>
            <person name="Barry K."/>
            <person name="LaButti K."/>
            <person name="Viragh M."/>
            <person name="Koriabine M."/>
            <person name="Yan M."/>
            <person name="Riley R."/>
            <person name="Champramary S."/>
            <person name="Plett K.L."/>
            <person name="Tsai I.J."/>
            <person name="Slot J."/>
            <person name="Sipos G."/>
            <person name="Plett J."/>
            <person name="Nagy L.G."/>
            <person name="Grigoriev I.V."/>
        </authorList>
    </citation>
    <scope>NUCLEOTIDE SEQUENCE</scope>
    <source>
        <strain evidence="2">CCBAS 213</strain>
    </source>
</reference>
<evidence type="ECO:0000313" key="3">
    <source>
        <dbReference type="Proteomes" id="UP001175211"/>
    </source>
</evidence>
<dbReference type="AlphaFoldDB" id="A0AA39TTQ3"/>
<feature type="transmembrane region" description="Helical" evidence="1">
    <location>
        <begin position="112"/>
        <end position="128"/>
    </location>
</feature>
<dbReference type="GeneID" id="85355044"/>
<keyword evidence="1" id="KW-0472">Membrane</keyword>
<keyword evidence="1" id="KW-0812">Transmembrane</keyword>
<dbReference type="EMBL" id="JAUEPS010000004">
    <property type="protein sequence ID" value="KAK0466153.1"/>
    <property type="molecule type" value="Genomic_DNA"/>
</dbReference>
<dbReference type="Proteomes" id="UP001175211">
    <property type="component" value="Unassembled WGS sequence"/>
</dbReference>
<dbReference type="RefSeq" id="XP_060336980.1">
    <property type="nucleotide sequence ID" value="XM_060471496.1"/>
</dbReference>
<dbReference type="PANTHER" id="PTHR40465">
    <property type="entry name" value="CHROMOSOME 1, WHOLE GENOME SHOTGUN SEQUENCE"/>
    <property type="match status" value="1"/>
</dbReference>
<sequence length="153" mass="17949">MELSVSIHIEYVSVVITAALWGFTCVQTFQYFVYHHQRDNAFLELLVIFLWVADSLHIVLLSHGFWRVLQYNSSPTMIEVWYLYASIPTGIVASTTQHFFTWRIWRFCSGSGWRYTILLFVPASLYSFRETSIMGPDVQLLIRANFQPPFLRL</sequence>